<name>A0A7S0NW95_9EUKA</name>
<gene>
    <name evidence="1" type="ORF">CLEP1334_LOCUS12786</name>
</gene>
<accession>A0A7S0NW95</accession>
<organism evidence="1">
    <name type="scientific">Calcidiscus leptoporus</name>
    <dbReference type="NCBI Taxonomy" id="127549"/>
    <lineage>
        <taxon>Eukaryota</taxon>
        <taxon>Haptista</taxon>
        <taxon>Haptophyta</taxon>
        <taxon>Prymnesiophyceae</taxon>
        <taxon>Coccolithales</taxon>
        <taxon>Calcidiscaceae</taxon>
        <taxon>Calcidiscus</taxon>
    </lineage>
</organism>
<dbReference type="AlphaFoldDB" id="A0A7S0NW95"/>
<dbReference type="EMBL" id="HBER01025366">
    <property type="protein sequence ID" value="CAD8537504.1"/>
    <property type="molecule type" value="Transcribed_RNA"/>
</dbReference>
<reference evidence="1" key="1">
    <citation type="submission" date="2021-01" db="EMBL/GenBank/DDBJ databases">
        <authorList>
            <person name="Corre E."/>
            <person name="Pelletier E."/>
            <person name="Niang G."/>
            <person name="Scheremetjew M."/>
            <person name="Finn R."/>
            <person name="Kale V."/>
            <person name="Holt S."/>
            <person name="Cochrane G."/>
            <person name="Meng A."/>
            <person name="Brown T."/>
            <person name="Cohen L."/>
        </authorList>
    </citation>
    <scope>NUCLEOTIDE SEQUENCE</scope>
    <source>
        <strain evidence="1">RCC1130</strain>
    </source>
</reference>
<sequence length="398" mass="44413">MVRTESLTCAILRRDSNGIQRPFIILEVLYLEYFSFGGTRLVAIDPCDMWPNRAQVLEWREKLVGCSWISFNTAAQQINALVSKDDVPVDYMLQYQTYMVPLDTSAYPFPWNEFGSRQSSGVGFGDTYQVRYSPTLAMYRVATFASDCHPEGHPLAGQPRDDGQWVRVGECRPFVPLGLSDTAAQEGLARSMPGGRYRPHVRPRDRLQPGEIHELLSAKTKKKRPLRKKDQLRVEPGCIIFLAPPQSVTCSTAPSCVPLKGALMHHPVQVIAHENNHAPPRQNTAPKYLVVESTLGGDTWLAHVSQALSFTNNFATRWRMHAEMQADEVSAAEFRNAMGVALDRAASRSFSPPSSLLKVYFAIKDPCEGCEGTAQQSQVAVPSYLERGEWREKSPGGK</sequence>
<proteinExistence type="predicted"/>
<evidence type="ECO:0000313" key="1">
    <source>
        <dbReference type="EMBL" id="CAD8537504.1"/>
    </source>
</evidence>
<protein>
    <submittedName>
        <fullName evidence="1">Uncharacterized protein</fullName>
    </submittedName>
</protein>